<sequence>MATEVEGDVILEKDLVELSTQEIHRKYSAEASVHRNILISRGTGVAPQWRDFKVFLGEVGLRPSPEHTLVLLNRYERTYGPGRARWMTAEEQAAHEEEFDRLRAEQQREEQLLLHKAAATKRASTPGAPSFGQWTPMAGKQVAYPDVAKKLAIPVAALSKTMPPGASADELVKRADTANDLINENASWLPPDPARKAGFFEAYRIWHLQVQPQFSKAATPTFLFLYIALPVMKQCRDELVDLDLWNPLGQRALNARDNHVAWKKYTEFMPRAQVAMMEIPIYATYSLLTDLDALCERILVAEKRFREGPQKVIHTHRAA</sequence>
<evidence type="ECO:0000313" key="1">
    <source>
        <dbReference type="EMBL" id="PZR33876.1"/>
    </source>
</evidence>
<gene>
    <name evidence="1" type="ORF">DI526_12160</name>
</gene>
<name>A0A2W5VBD8_9CAUL</name>
<dbReference type="AlphaFoldDB" id="A0A2W5VBD8"/>
<evidence type="ECO:0000313" key="2">
    <source>
        <dbReference type="Proteomes" id="UP000249393"/>
    </source>
</evidence>
<organism evidence="1 2">
    <name type="scientific">Caulobacter segnis</name>
    <dbReference type="NCBI Taxonomy" id="88688"/>
    <lineage>
        <taxon>Bacteria</taxon>
        <taxon>Pseudomonadati</taxon>
        <taxon>Pseudomonadota</taxon>
        <taxon>Alphaproteobacteria</taxon>
        <taxon>Caulobacterales</taxon>
        <taxon>Caulobacteraceae</taxon>
        <taxon>Caulobacter</taxon>
    </lineage>
</organism>
<comment type="caution">
    <text evidence="1">The sequence shown here is derived from an EMBL/GenBank/DDBJ whole genome shotgun (WGS) entry which is preliminary data.</text>
</comment>
<accession>A0A2W5VBD8</accession>
<dbReference type="EMBL" id="QFQZ01000035">
    <property type="protein sequence ID" value="PZR33876.1"/>
    <property type="molecule type" value="Genomic_DNA"/>
</dbReference>
<protein>
    <submittedName>
        <fullName evidence="1">Uncharacterized protein</fullName>
    </submittedName>
</protein>
<proteinExistence type="predicted"/>
<dbReference type="Proteomes" id="UP000249393">
    <property type="component" value="Unassembled WGS sequence"/>
</dbReference>
<dbReference type="RefSeq" id="WP_304278136.1">
    <property type="nucleotide sequence ID" value="NZ_QFQZ01000035.1"/>
</dbReference>
<reference evidence="1 2" key="1">
    <citation type="submission" date="2017-08" db="EMBL/GenBank/DDBJ databases">
        <title>Infants hospitalized years apart are colonized by the same room-sourced microbial strains.</title>
        <authorList>
            <person name="Brooks B."/>
            <person name="Olm M.R."/>
            <person name="Firek B.A."/>
            <person name="Baker R."/>
            <person name="Thomas B.C."/>
            <person name="Morowitz M.J."/>
            <person name="Banfield J.F."/>
        </authorList>
    </citation>
    <scope>NUCLEOTIDE SEQUENCE [LARGE SCALE GENOMIC DNA]</scope>
    <source>
        <strain evidence="1">S2_003_000_R2_4</strain>
    </source>
</reference>